<gene>
    <name evidence="2" type="ORF">CSW64_06150</name>
</gene>
<evidence type="ECO:0000313" key="2">
    <source>
        <dbReference type="EMBL" id="ATQ42025.1"/>
    </source>
</evidence>
<evidence type="ECO:0000313" key="3">
    <source>
        <dbReference type="Proteomes" id="UP000228945"/>
    </source>
</evidence>
<accession>A0A2D2AVM3</accession>
<dbReference type="Proteomes" id="UP000228945">
    <property type="component" value="Chromosome"/>
</dbReference>
<dbReference type="RefSeq" id="WP_099621281.1">
    <property type="nucleotide sequence ID" value="NZ_CP024201.1"/>
</dbReference>
<sequence length="343" mass="36538">MTADWTLTRRRLGVMAAAGLIAPSAAAQASGVALDVDQAEAALAILDALNAGRPLGETDWRRLFESAGHHRLKAREASLGRAFSDDDMRAFLTAPESRARAADLRRTLAAWRETPVDGAAALARAYLPPGTTLRATVFPVIKPKANSFVFDLKGDPAIFLHLDPKVSAAKARNTMAHELHHIGMGAVSRIANPPGTPPGVAQLRRWTSGFGEGLAMLAAAGGPDIHPHAVSEPAERAEWDANAARFPELLAEQDAFFLRVLDGTAGEAAAVDARMTGYFGTQGAWYTVGWRMAVTVERALGRPRLIAAFRDGWVLAAYNTAAARTDLPRWTPRLAAAITPASA</sequence>
<evidence type="ECO:0008006" key="4">
    <source>
        <dbReference type="Google" id="ProtNLM"/>
    </source>
</evidence>
<protein>
    <recommendedName>
        <fullName evidence="4">DUF2268 domain-containing protein</fullName>
    </recommendedName>
</protein>
<evidence type="ECO:0000256" key="1">
    <source>
        <dbReference type="SAM" id="SignalP"/>
    </source>
</evidence>
<organism evidence="2 3">
    <name type="scientific">Caulobacter mirabilis</name>
    <dbReference type="NCBI Taxonomy" id="69666"/>
    <lineage>
        <taxon>Bacteria</taxon>
        <taxon>Pseudomonadati</taxon>
        <taxon>Pseudomonadota</taxon>
        <taxon>Alphaproteobacteria</taxon>
        <taxon>Caulobacterales</taxon>
        <taxon>Caulobacteraceae</taxon>
        <taxon>Caulobacter</taxon>
    </lineage>
</organism>
<dbReference type="Pfam" id="PF18958">
    <property type="entry name" value="DUF5700"/>
    <property type="match status" value="1"/>
</dbReference>
<dbReference type="InterPro" id="IPR043754">
    <property type="entry name" value="DUF5700"/>
</dbReference>
<feature type="chain" id="PRO_5013669221" description="DUF2268 domain-containing protein" evidence="1">
    <location>
        <begin position="30"/>
        <end position="343"/>
    </location>
</feature>
<feature type="signal peptide" evidence="1">
    <location>
        <begin position="1"/>
        <end position="29"/>
    </location>
</feature>
<keyword evidence="3" id="KW-1185">Reference proteome</keyword>
<proteinExistence type="predicted"/>
<dbReference type="KEGG" id="cmb:CSW64_06150"/>
<dbReference type="AlphaFoldDB" id="A0A2D2AVM3"/>
<dbReference type="EMBL" id="CP024201">
    <property type="protein sequence ID" value="ATQ42025.1"/>
    <property type="molecule type" value="Genomic_DNA"/>
</dbReference>
<name>A0A2D2AVM3_9CAUL</name>
<dbReference type="OrthoDB" id="8481360at2"/>
<keyword evidence="1" id="KW-0732">Signal</keyword>
<reference evidence="2 3" key="1">
    <citation type="submission" date="2017-10" db="EMBL/GenBank/DDBJ databases">
        <title>Genome sequence of Caulobacter mirabilis FWC38.</title>
        <authorList>
            <person name="Fiebig A."/>
            <person name="Crosson S."/>
        </authorList>
    </citation>
    <scope>NUCLEOTIDE SEQUENCE [LARGE SCALE GENOMIC DNA]</scope>
    <source>
        <strain evidence="2 3">FWC 38</strain>
    </source>
</reference>